<evidence type="ECO:0000256" key="3">
    <source>
        <dbReference type="ARBA" id="ARBA00022475"/>
    </source>
</evidence>
<dbReference type="GO" id="GO:0055085">
    <property type="term" value="P:transmembrane transport"/>
    <property type="evidence" value="ECO:0007669"/>
    <property type="project" value="InterPro"/>
</dbReference>
<dbReference type="Proteomes" id="UP000435802">
    <property type="component" value="Unassembled WGS sequence"/>
</dbReference>
<organism evidence="9 10">
    <name type="scientific">Shinella kummerowiae</name>
    <dbReference type="NCBI Taxonomy" id="417745"/>
    <lineage>
        <taxon>Bacteria</taxon>
        <taxon>Pseudomonadati</taxon>
        <taxon>Pseudomonadota</taxon>
        <taxon>Alphaproteobacteria</taxon>
        <taxon>Hyphomicrobiales</taxon>
        <taxon>Rhizobiaceae</taxon>
        <taxon>Shinella</taxon>
    </lineage>
</organism>
<comment type="subcellular location">
    <subcellularLocation>
        <location evidence="1 7">Cell membrane</location>
        <topology evidence="1 7">Multi-pass membrane protein</topology>
    </subcellularLocation>
</comment>
<comment type="caution">
    <text evidence="9">The sequence shown here is derived from an EMBL/GenBank/DDBJ whole genome shotgun (WGS) entry which is preliminary data.</text>
</comment>
<keyword evidence="3" id="KW-1003">Cell membrane</keyword>
<evidence type="ECO:0000256" key="7">
    <source>
        <dbReference type="RuleBase" id="RU363032"/>
    </source>
</evidence>
<evidence type="ECO:0000313" key="10">
    <source>
        <dbReference type="Proteomes" id="UP000435802"/>
    </source>
</evidence>
<gene>
    <name evidence="9" type="ORF">GR138_14740</name>
</gene>
<dbReference type="SUPFAM" id="SSF161098">
    <property type="entry name" value="MetI-like"/>
    <property type="match status" value="1"/>
</dbReference>
<keyword evidence="2 7" id="KW-0813">Transport</keyword>
<dbReference type="PANTHER" id="PTHR32243">
    <property type="entry name" value="MALTOSE TRANSPORT SYSTEM PERMEASE-RELATED"/>
    <property type="match status" value="1"/>
</dbReference>
<feature type="domain" description="ABC transmembrane type-1" evidence="8">
    <location>
        <begin position="71"/>
        <end position="261"/>
    </location>
</feature>
<feature type="transmembrane region" description="Helical" evidence="7">
    <location>
        <begin position="183"/>
        <end position="202"/>
    </location>
</feature>
<evidence type="ECO:0000256" key="4">
    <source>
        <dbReference type="ARBA" id="ARBA00022692"/>
    </source>
</evidence>
<protein>
    <submittedName>
        <fullName evidence="9">ABC transporter permease subunit</fullName>
    </submittedName>
</protein>
<keyword evidence="10" id="KW-1185">Reference proteome</keyword>
<feature type="transmembrane region" description="Helical" evidence="7">
    <location>
        <begin position="108"/>
        <end position="128"/>
    </location>
</feature>
<comment type="similarity">
    <text evidence="7">Belongs to the binding-protein-dependent transport system permease family.</text>
</comment>
<sequence length="275" mass="30218">MSASASFRRKLWPYAVAVVAVAVSVFPIFWILTIALKTRVDAFAMPPVWFFSPVWENFGKAWSATGFSGAFFNSLIVCALGNILALAAGIPAAYYLNKRHVPGRRTILIWLLISYMLPEFLFIVPMYVLFQSIGLYDTVIGLALIYQVFTLPFTIWLLRAFFADIPEALAEAARLEGAGTWRIVWTIYVPIAAPGIAATVILNSIKMWNELTIALALTFDKAQTVTLAVAGFRGYASIDWGAMSAASIIIILPMALFAILAQRRIVQGLSLGAVK</sequence>
<dbReference type="CDD" id="cd06261">
    <property type="entry name" value="TM_PBP2"/>
    <property type="match status" value="1"/>
</dbReference>
<keyword evidence="6 7" id="KW-0472">Membrane</keyword>
<proteinExistence type="inferred from homology"/>
<evidence type="ECO:0000256" key="1">
    <source>
        <dbReference type="ARBA" id="ARBA00004651"/>
    </source>
</evidence>
<dbReference type="OrthoDB" id="8013951at2"/>
<evidence type="ECO:0000313" key="9">
    <source>
        <dbReference type="EMBL" id="MXN46452.1"/>
    </source>
</evidence>
<dbReference type="InterPro" id="IPR000515">
    <property type="entry name" value="MetI-like"/>
</dbReference>
<keyword evidence="4 7" id="KW-0812">Transmembrane</keyword>
<dbReference type="RefSeq" id="WP_160859990.1">
    <property type="nucleotide sequence ID" value="NZ_WUMK01000005.1"/>
</dbReference>
<dbReference type="GO" id="GO:0005886">
    <property type="term" value="C:plasma membrane"/>
    <property type="evidence" value="ECO:0007669"/>
    <property type="project" value="UniProtKB-SubCell"/>
</dbReference>
<dbReference type="InterPro" id="IPR050901">
    <property type="entry name" value="BP-dep_ABC_trans_perm"/>
</dbReference>
<feature type="transmembrane region" description="Helical" evidence="7">
    <location>
        <begin position="12"/>
        <end position="36"/>
    </location>
</feature>
<evidence type="ECO:0000256" key="2">
    <source>
        <dbReference type="ARBA" id="ARBA00022448"/>
    </source>
</evidence>
<dbReference type="EMBL" id="WUMK01000005">
    <property type="protein sequence ID" value="MXN46452.1"/>
    <property type="molecule type" value="Genomic_DNA"/>
</dbReference>
<evidence type="ECO:0000259" key="8">
    <source>
        <dbReference type="PROSITE" id="PS50928"/>
    </source>
</evidence>
<evidence type="ECO:0000256" key="6">
    <source>
        <dbReference type="ARBA" id="ARBA00023136"/>
    </source>
</evidence>
<feature type="transmembrane region" description="Helical" evidence="7">
    <location>
        <begin position="70"/>
        <end position="96"/>
    </location>
</feature>
<dbReference type="PROSITE" id="PS50928">
    <property type="entry name" value="ABC_TM1"/>
    <property type="match status" value="1"/>
</dbReference>
<dbReference type="Gene3D" id="1.10.3720.10">
    <property type="entry name" value="MetI-like"/>
    <property type="match status" value="1"/>
</dbReference>
<dbReference type="PANTHER" id="PTHR32243:SF18">
    <property type="entry name" value="INNER MEMBRANE ABC TRANSPORTER PERMEASE PROTEIN YCJP"/>
    <property type="match status" value="1"/>
</dbReference>
<reference evidence="9 10" key="1">
    <citation type="submission" date="2019-12" db="EMBL/GenBank/DDBJ databases">
        <title>Shinella kummerowiae sp. nov., a symbiotic bacterium isolated from root nodules of the herbal legume Kummerowia stipulacea.</title>
        <authorList>
            <person name="Gao J."/>
        </authorList>
    </citation>
    <scope>NUCLEOTIDE SEQUENCE [LARGE SCALE GENOMIC DNA]</scope>
    <source>
        <strain evidence="9 10">CCBAU 25048</strain>
    </source>
</reference>
<feature type="transmembrane region" description="Helical" evidence="7">
    <location>
        <begin position="140"/>
        <end position="162"/>
    </location>
</feature>
<name>A0A6N8SHT5_9HYPH</name>
<dbReference type="Pfam" id="PF00528">
    <property type="entry name" value="BPD_transp_1"/>
    <property type="match status" value="1"/>
</dbReference>
<dbReference type="AlphaFoldDB" id="A0A6N8SHT5"/>
<dbReference type="InterPro" id="IPR035906">
    <property type="entry name" value="MetI-like_sf"/>
</dbReference>
<accession>A0A6N8SHT5</accession>
<evidence type="ECO:0000256" key="5">
    <source>
        <dbReference type="ARBA" id="ARBA00022989"/>
    </source>
</evidence>
<keyword evidence="5 7" id="KW-1133">Transmembrane helix</keyword>
<feature type="transmembrane region" description="Helical" evidence="7">
    <location>
        <begin position="240"/>
        <end position="261"/>
    </location>
</feature>